<dbReference type="AlphaFoldDB" id="A0AA95SCH8"/>
<gene>
    <name evidence="2" type="ORF">QNH39_08860</name>
</gene>
<sequence length="220" mass="26163">MSCKNKGRYLYFMIAICLILSGCVNKTTPVEKMYDVLEKVVSKEKVFEEQQDPLVTLEKEEKQKYDQIIGLGMKEYDQIVKLSDEAIALTDKRKEHMEKETDSLKESEQEFKKVADIKDELDNPELKKLTNELYDIMMQRYRTHEELYREYTEVLKSDKELYGMFKNKNLAMEDLEAQVTKLNETYKKVLEVNENFNKLTEQYNDKKLLFYKKAGLKLNK</sequence>
<accession>A0AA95SCH8</accession>
<protein>
    <submittedName>
        <fullName evidence="2">YkyA family protein</fullName>
    </submittedName>
</protein>
<evidence type="ECO:0000256" key="1">
    <source>
        <dbReference type="SAM" id="Coils"/>
    </source>
</evidence>
<dbReference type="InterPro" id="IPR019454">
    <property type="entry name" value="Lipoprot_YkyA-like"/>
</dbReference>
<feature type="coiled-coil region" evidence="1">
    <location>
        <begin position="165"/>
        <end position="192"/>
    </location>
</feature>
<dbReference type="EMBL" id="CP126114">
    <property type="protein sequence ID" value="WHY87927.1"/>
    <property type="molecule type" value="Genomic_DNA"/>
</dbReference>
<dbReference type="RefSeq" id="WP_235845457.1">
    <property type="nucleotide sequence ID" value="NZ_CP126114.1"/>
</dbReference>
<evidence type="ECO:0000313" key="3">
    <source>
        <dbReference type="Proteomes" id="UP001178288"/>
    </source>
</evidence>
<dbReference type="Gene3D" id="1.20.120.570">
    <property type="entry name" value="YkyA-like"/>
    <property type="match status" value="1"/>
</dbReference>
<keyword evidence="3" id="KW-1185">Reference proteome</keyword>
<name>A0AA95SCH8_9BACI</name>
<proteinExistence type="predicted"/>
<dbReference type="InterPro" id="IPR036785">
    <property type="entry name" value="YkyA-like_sf"/>
</dbReference>
<evidence type="ECO:0000313" key="2">
    <source>
        <dbReference type="EMBL" id="WHY87927.1"/>
    </source>
</evidence>
<dbReference type="SUPFAM" id="SSF140423">
    <property type="entry name" value="MW0975(SA0943)-like"/>
    <property type="match status" value="1"/>
</dbReference>
<keyword evidence="1" id="KW-0175">Coiled coil</keyword>
<dbReference type="PROSITE" id="PS51257">
    <property type="entry name" value="PROKAR_LIPOPROTEIN"/>
    <property type="match status" value="1"/>
</dbReference>
<dbReference type="Proteomes" id="UP001178288">
    <property type="component" value="Chromosome"/>
</dbReference>
<dbReference type="KEGG" id="nnv:QNH39_08860"/>
<reference evidence="2" key="1">
    <citation type="submission" date="2023-05" db="EMBL/GenBank/DDBJ databases">
        <title>Comparative genomics of Bacillaceae isolates and their secondary metabolite potential.</title>
        <authorList>
            <person name="Song L."/>
            <person name="Nielsen L.J."/>
            <person name="Mohite O."/>
            <person name="Xu X."/>
            <person name="Weber T."/>
            <person name="Kovacs A.T."/>
        </authorList>
    </citation>
    <scope>NUCLEOTIDE SEQUENCE</scope>
    <source>
        <strain evidence="2">XLM17</strain>
    </source>
</reference>
<organism evidence="2 3">
    <name type="scientific">Neobacillus novalis</name>
    <dbReference type="NCBI Taxonomy" id="220687"/>
    <lineage>
        <taxon>Bacteria</taxon>
        <taxon>Bacillati</taxon>
        <taxon>Bacillota</taxon>
        <taxon>Bacilli</taxon>
        <taxon>Bacillales</taxon>
        <taxon>Bacillaceae</taxon>
        <taxon>Neobacillus</taxon>
    </lineage>
</organism>
<dbReference type="Pfam" id="PF10368">
    <property type="entry name" value="YkyA"/>
    <property type="match status" value="1"/>
</dbReference>